<keyword evidence="4" id="KW-1185">Reference proteome</keyword>
<dbReference type="RefSeq" id="WP_132698716.1">
    <property type="nucleotide sequence ID" value="NZ_SLZR01000001.1"/>
</dbReference>
<gene>
    <name evidence="3" type="ORF">BCF53_10168</name>
</gene>
<dbReference type="OrthoDB" id="5421399at2"/>
<evidence type="ECO:0000256" key="1">
    <source>
        <dbReference type="SAM" id="Phobius"/>
    </source>
</evidence>
<proteinExistence type="predicted"/>
<keyword evidence="1" id="KW-0812">Transmembrane</keyword>
<accession>A0A4R3ID88</accession>
<feature type="transmembrane region" description="Helical" evidence="1">
    <location>
        <begin position="39"/>
        <end position="58"/>
    </location>
</feature>
<dbReference type="EMBL" id="SLZR01000001">
    <property type="protein sequence ID" value="TCS43726.1"/>
    <property type="molecule type" value="Genomic_DNA"/>
</dbReference>
<evidence type="ECO:0000259" key="2">
    <source>
        <dbReference type="Pfam" id="PF14358"/>
    </source>
</evidence>
<comment type="caution">
    <text evidence="3">The sequence shown here is derived from an EMBL/GenBank/DDBJ whole genome shotgun (WGS) entry which is preliminary data.</text>
</comment>
<feature type="domain" description="Flavinylation-associated cytochrome" evidence="2">
    <location>
        <begin position="79"/>
        <end position="139"/>
    </location>
</feature>
<dbReference type="AlphaFoldDB" id="A0A4R3ID88"/>
<sequence length="166" mass="18861">MFSWTKNINKARYAIDALLLLLMLCVAAQKATGNLIHEWLGLALLVPFIVHLVQHWEWITNIPKRFFGRLNLQSRLNVVLNMALYLAMLWVLISGLLTSKEALPMLGFEVGRDAFWKAMHHDAANFLLVMIGVHMALHWSWVVKMTKKVFARKPITKAQAVSGGAQ</sequence>
<dbReference type="Pfam" id="PF14358">
    <property type="entry name" value="DUF4405"/>
    <property type="match status" value="1"/>
</dbReference>
<evidence type="ECO:0000313" key="3">
    <source>
        <dbReference type="EMBL" id="TCS43726.1"/>
    </source>
</evidence>
<dbReference type="InterPro" id="IPR025517">
    <property type="entry name" value="DUF4405"/>
</dbReference>
<protein>
    <submittedName>
        <fullName evidence="3">Uncharacterized protein DUF4405</fullName>
    </submittedName>
</protein>
<dbReference type="SUPFAM" id="SSF81342">
    <property type="entry name" value="Transmembrane di-heme cytochromes"/>
    <property type="match status" value="1"/>
</dbReference>
<organism evidence="3 4">
    <name type="scientific">Reinekea marinisedimentorum</name>
    <dbReference type="NCBI Taxonomy" id="230495"/>
    <lineage>
        <taxon>Bacteria</taxon>
        <taxon>Pseudomonadati</taxon>
        <taxon>Pseudomonadota</taxon>
        <taxon>Gammaproteobacteria</taxon>
        <taxon>Oceanospirillales</taxon>
        <taxon>Saccharospirillaceae</taxon>
        <taxon>Reinekea</taxon>
    </lineage>
</organism>
<name>A0A4R3ID88_9GAMM</name>
<feature type="transmembrane region" description="Helical" evidence="1">
    <location>
        <begin position="123"/>
        <end position="143"/>
    </location>
</feature>
<dbReference type="InterPro" id="IPR016174">
    <property type="entry name" value="Di-haem_cyt_TM"/>
</dbReference>
<dbReference type="GO" id="GO:0022904">
    <property type="term" value="P:respiratory electron transport chain"/>
    <property type="evidence" value="ECO:0007669"/>
    <property type="project" value="InterPro"/>
</dbReference>
<evidence type="ECO:0000313" key="4">
    <source>
        <dbReference type="Proteomes" id="UP000295793"/>
    </source>
</evidence>
<dbReference type="Proteomes" id="UP000295793">
    <property type="component" value="Unassembled WGS sequence"/>
</dbReference>
<dbReference type="GO" id="GO:0016020">
    <property type="term" value="C:membrane"/>
    <property type="evidence" value="ECO:0007669"/>
    <property type="project" value="InterPro"/>
</dbReference>
<feature type="transmembrane region" description="Helical" evidence="1">
    <location>
        <begin position="78"/>
        <end position="97"/>
    </location>
</feature>
<reference evidence="3 4" key="1">
    <citation type="submission" date="2019-03" db="EMBL/GenBank/DDBJ databases">
        <title>Genomic Encyclopedia of Archaeal and Bacterial Type Strains, Phase II (KMG-II): from individual species to whole genera.</title>
        <authorList>
            <person name="Goeker M."/>
        </authorList>
    </citation>
    <scope>NUCLEOTIDE SEQUENCE [LARGE SCALE GENOMIC DNA]</scope>
    <source>
        <strain evidence="3 4">DSM 15388</strain>
    </source>
</reference>
<keyword evidence="1" id="KW-1133">Transmembrane helix</keyword>
<keyword evidence="1" id="KW-0472">Membrane</keyword>